<sequence>STYKITFIIIFHYYQLVTYTYNACFNTFKKYIKNGTNMNSLVPITTSSSKSASTKSSTCASHTAIQYQSIFSVKSSDVASKTHLPIVYLPPLLNSSVTFS</sequence>
<dbReference type="EMBL" id="CAJOBJ010225061">
    <property type="protein sequence ID" value="CAF5041959.1"/>
    <property type="molecule type" value="Genomic_DNA"/>
</dbReference>
<comment type="caution">
    <text evidence="1">The sequence shown here is derived from an EMBL/GenBank/DDBJ whole genome shotgun (WGS) entry which is preliminary data.</text>
</comment>
<dbReference type="AlphaFoldDB" id="A0A814SN55"/>
<dbReference type="Proteomes" id="UP000663855">
    <property type="component" value="Unassembled WGS sequence"/>
</dbReference>
<accession>A0A814SN55</accession>
<evidence type="ECO:0000313" key="4">
    <source>
        <dbReference type="Proteomes" id="UP000663855"/>
    </source>
</evidence>
<reference evidence="1" key="1">
    <citation type="submission" date="2021-02" db="EMBL/GenBank/DDBJ databases">
        <authorList>
            <person name="Nowell W R."/>
        </authorList>
    </citation>
    <scope>NUCLEOTIDE SEQUENCE</scope>
</reference>
<feature type="non-terminal residue" evidence="1">
    <location>
        <position position="1"/>
    </location>
</feature>
<organism evidence="1 4">
    <name type="scientific">Rotaria magnacalcarata</name>
    <dbReference type="NCBI Taxonomy" id="392030"/>
    <lineage>
        <taxon>Eukaryota</taxon>
        <taxon>Metazoa</taxon>
        <taxon>Spiralia</taxon>
        <taxon>Gnathifera</taxon>
        <taxon>Rotifera</taxon>
        <taxon>Eurotatoria</taxon>
        <taxon>Bdelloidea</taxon>
        <taxon>Philodinida</taxon>
        <taxon>Philodinidae</taxon>
        <taxon>Rotaria</taxon>
    </lineage>
</organism>
<protein>
    <submittedName>
        <fullName evidence="1">Uncharacterized protein</fullName>
    </submittedName>
</protein>
<gene>
    <name evidence="3" type="ORF">BYL167_LOCUS57469</name>
    <name evidence="1" type="ORF">CJN711_LOCUS9336</name>
    <name evidence="2" type="ORF">GIL414_LOCUS59487</name>
</gene>
<dbReference type="Proteomes" id="UP000681967">
    <property type="component" value="Unassembled WGS sequence"/>
</dbReference>
<dbReference type="EMBL" id="CAJOBH010224965">
    <property type="protein sequence ID" value="CAF5045871.1"/>
    <property type="molecule type" value="Genomic_DNA"/>
</dbReference>
<evidence type="ECO:0000313" key="1">
    <source>
        <dbReference type="EMBL" id="CAF1146987.1"/>
    </source>
</evidence>
<evidence type="ECO:0000313" key="3">
    <source>
        <dbReference type="EMBL" id="CAF5045871.1"/>
    </source>
</evidence>
<dbReference type="EMBL" id="CAJNOV010003588">
    <property type="protein sequence ID" value="CAF1146987.1"/>
    <property type="molecule type" value="Genomic_DNA"/>
</dbReference>
<evidence type="ECO:0000313" key="2">
    <source>
        <dbReference type="EMBL" id="CAF5041959.1"/>
    </source>
</evidence>
<dbReference type="Proteomes" id="UP000681720">
    <property type="component" value="Unassembled WGS sequence"/>
</dbReference>
<name>A0A814SN55_9BILA</name>
<proteinExistence type="predicted"/>